<evidence type="ECO:0000256" key="4">
    <source>
        <dbReference type="ARBA" id="ARBA00022989"/>
    </source>
</evidence>
<comment type="subcellular location">
    <subcellularLocation>
        <location evidence="1">Cell membrane</location>
        <topology evidence="1">Multi-pass membrane protein</topology>
    </subcellularLocation>
</comment>
<evidence type="ECO:0000313" key="10">
    <source>
        <dbReference type="Proteomes" id="UP000598820"/>
    </source>
</evidence>
<evidence type="ECO:0000313" key="9">
    <source>
        <dbReference type="EMBL" id="MBD2702347.1"/>
    </source>
</evidence>
<dbReference type="Pfam" id="PF02687">
    <property type="entry name" value="FtsX"/>
    <property type="match status" value="2"/>
</dbReference>
<feature type="transmembrane region" description="Helical" evidence="6">
    <location>
        <begin position="493"/>
        <end position="513"/>
    </location>
</feature>
<dbReference type="PANTHER" id="PTHR30572">
    <property type="entry name" value="MEMBRANE COMPONENT OF TRANSPORTER-RELATED"/>
    <property type="match status" value="1"/>
</dbReference>
<feature type="transmembrane region" description="Helical" evidence="6">
    <location>
        <begin position="823"/>
        <end position="843"/>
    </location>
</feature>
<feature type="transmembrane region" description="Helical" evidence="6">
    <location>
        <begin position="351"/>
        <end position="373"/>
    </location>
</feature>
<proteinExistence type="predicted"/>
<evidence type="ECO:0000259" key="7">
    <source>
        <dbReference type="Pfam" id="PF02687"/>
    </source>
</evidence>
<dbReference type="PANTHER" id="PTHR30572:SF18">
    <property type="entry name" value="ABC-TYPE MACROLIDE FAMILY EXPORT SYSTEM PERMEASE COMPONENT 2"/>
    <property type="match status" value="1"/>
</dbReference>
<keyword evidence="5 6" id="KW-0472">Membrane</keyword>
<protein>
    <submittedName>
        <fullName evidence="9">ABC transporter permease</fullName>
    </submittedName>
</protein>
<dbReference type="AlphaFoldDB" id="A0A926Y1L0"/>
<feature type="domain" description="MacB-like periplasmic core" evidence="8">
    <location>
        <begin position="501"/>
        <end position="705"/>
    </location>
</feature>
<keyword evidence="3 6" id="KW-0812">Transmembrane</keyword>
<evidence type="ECO:0000256" key="6">
    <source>
        <dbReference type="SAM" id="Phobius"/>
    </source>
</evidence>
<evidence type="ECO:0000259" key="8">
    <source>
        <dbReference type="Pfam" id="PF12704"/>
    </source>
</evidence>
<evidence type="ECO:0000256" key="1">
    <source>
        <dbReference type="ARBA" id="ARBA00004651"/>
    </source>
</evidence>
<feature type="transmembrane region" description="Helical" evidence="6">
    <location>
        <begin position="402"/>
        <end position="425"/>
    </location>
</feature>
<keyword evidence="10" id="KW-1185">Reference proteome</keyword>
<feature type="domain" description="MacB-like periplasmic core" evidence="8">
    <location>
        <begin position="93"/>
        <end position="310"/>
    </location>
</feature>
<reference evidence="9" key="1">
    <citation type="submission" date="2020-09" db="EMBL/GenBank/DDBJ databases">
        <authorList>
            <person name="Kim M.K."/>
        </authorList>
    </citation>
    <scope>NUCLEOTIDE SEQUENCE</scope>
    <source>
        <strain evidence="9">BT702</strain>
    </source>
</reference>
<dbReference type="Proteomes" id="UP000598820">
    <property type="component" value="Unassembled WGS sequence"/>
</dbReference>
<accession>A0A926Y1L0</accession>
<dbReference type="NCBIfam" id="NF038404">
    <property type="entry name" value="perm_prefix_2"/>
    <property type="match status" value="1"/>
</dbReference>
<feature type="transmembrane region" description="Helical" evidence="6">
    <location>
        <begin position="739"/>
        <end position="763"/>
    </location>
</feature>
<feature type="transmembrane region" description="Helical" evidence="6">
    <location>
        <begin position="791"/>
        <end position="811"/>
    </location>
</feature>
<dbReference type="EMBL" id="JACWZY010000014">
    <property type="protein sequence ID" value="MBD2702347.1"/>
    <property type="molecule type" value="Genomic_DNA"/>
</dbReference>
<dbReference type="RefSeq" id="WP_190888201.1">
    <property type="nucleotide sequence ID" value="NZ_JACWZY010000014.1"/>
</dbReference>
<feature type="domain" description="ABC3 transporter permease C-terminal" evidence="7">
    <location>
        <begin position="357"/>
        <end position="473"/>
    </location>
</feature>
<feature type="domain" description="ABC3 transporter permease C-terminal" evidence="7">
    <location>
        <begin position="742"/>
        <end position="851"/>
    </location>
</feature>
<dbReference type="GO" id="GO:0005886">
    <property type="term" value="C:plasma membrane"/>
    <property type="evidence" value="ECO:0007669"/>
    <property type="project" value="UniProtKB-SubCell"/>
</dbReference>
<feature type="transmembrane region" description="Helical" evidence="6">
    <location>
        <begin position="445"/>
        <end position="468"/>
    </location>
</feature>
<dbReference type="GO" id="GO:0022857">
    <property type="term" value="F:transmembrane transporter activity"/>
    <property type="evidence" value="ECO:0007669"/>
    <property type="project" value="TreeGrafter"/>
</dbReference>
<dbReference type="InterPro" id="IPR025857">
    <property type="entry name" value="MacB_PCD"/>
</dbReference>
<sequence>MQPPKIADRLLRLFLSSERLEEVMGDLHEEFAYQVRRNGQRQAHWRYWWDVVGFIKPTFLSKRQKEQYSTNPIMLRNYFRTAWRNLVNSKGYSAINIGGLSVGMAVAMLIGLWVYDELSYNTYHKNHDQVVQVVENQTLEQGISTSRSLPMPMSHELRTKYASDFKSVVASSEFDQILAYDDKKLTRFGSFTEADFPEMMTLSMLRGTRQGLQNSNTVLLAESTAKALFGDVDPLRKTIKIGNRYTVQVAGVFEDLPHNTTFKDLAFIAPIGLLFESGQGMDNWRSSSFAIIAQLHPNRDFKDVSTKIKDVFHNHIPKDKTQSELFLHPMNDWYLRSEFKNGTNAGGRIEFVWLFSCIGVFVLLLACINFMNLSTARSQKRAKEVGIRKAIGSLRSQIIGQFFSESFLVVGLSFLLALGLVQLTLPFFNDVADKTTAILWNDPRFWLICLGFIGLTGFVAGSYPALFLSSFQPIKVLKGTFVLGRLASIPRKVLVVVQFTVSVTLIIGTIIVFRQIQFAKNRPVGYSREGLINITMNTPEIQGRYDAIRNELMATGVVADMAESSSPMTNIWSGANNLEWRGKDPNRTAAFGTISITPEFGNVVGWKIKEGRQFSRQFTSDSATFMFNEAAIKLMGLKKPIGETIRWHEKNWKIIGVIKDMVMTSPFEPARPTVFMMNTNERPLNVIHIKLNPALSAQMALSKLETVFKRINPAAPFEYKFADQEYAKKFAAEERIGRLASFFAILTIFISCLGIFGLASFVAEQRTKEIGVRKVLGASVFNLWSLLSRDFIILVLIACFVASPIAYYYLNNWLQHYEYRTEIAWWIFAASGIGALAITLLTVSFQSIKAALVNPVKSLRSE</sequence>
<evidence type="ECO:0000256" key="5">
    <source>
        <dbReference type="ARBA" id="ARBA00023136"/>
    </source>
</evidence>
<keyword evidence="4 6" id="KW-1133">Transmembrane helix</keyword>
<comment type="caution">
    <text evidence="9">The sequence shown here is derived from an EMBL/GenBank/DDBJ whole genome shotgun (WGS) entry which is preliminary data.</text>
</comment>
<evidence type="ECO:0000256" key="2">
    <source>
        <dbReference type="ARBA" id="ARBA00022475"/>
    </source>
</evidence>
<dbReference type="InterPro" id="IPR050250">
    <property type="entry name" value="Macrolide_Exporter_MacB"/>
</dbReference>
<evidence type="ECO:0000256" key="3">
    <source>
        <dbReference type="ARBA" id="ARBA00022692"/>
    </source>
</evidence>
<dbReference type="InterPro" id="IPR003838">
    <property type="entry name" value="ABC3_permease_C"/>
</dbReference>
<dbReference type="InterPro" id="IPR047699">
    <property type="entry name" value="Permease_put_prefix"/>
</dbReference>
<dbReference type="Pfam" id="PF12704">
    <property type="entry name" value="MacB_PCD"/>
    <property type="match status" value="2"/>
</dbReference>
<gene>
    <name evidence="9" type="ORF">IC229_16985</name>
</gene>
<keyword evidence="2" id="KW-1003">Cell membrane</keyword>
<name>A0A926Y1L0_9BACT</name>
<feature type="transmembrane region" description="Helical" evidence="6">
    <location>
        <begin position="94"/>
        <end position="115"/>
    </location>
</feature>
<organism evidence="9 10">
    <name type="scientific">Spirosoma profusum</name>
    <dbReference type="NCBI Taxonomy" id="2771354"/>
    <lineage>
        <taxon>Bacteria</taxon>
        <taxon>Pseudomonadati</taxon>
        <taxon>Bacteroidota</taxon>
        <taxon>Cytophagia</taxon>
        <taxon>Cytophagales</taxon>
        <taxon>Cytophagaceae</taxon>
        <taxon>Spirosoma</taxon>
    </lineage>
</organism>